<reference evidence="7" key="1">
    <citation type="submission" date="2016-11" db="EMBL/GenBank/DDBJ databases">
        <authorList>
            <person name="Varghese N."/>
            <person name="Submissions S."/>
        </authorList>
    </citation>
    <scope>NUCLEOTIDE SEQUENCE [LARGE SCALE GENOMIC DNA]</scope>
    <source>
        <strain evidence="7">DSM 11003</strain>
    </source>
</reference>
<dbReference type="AlphaFoldDB" id="A0A1M5MP87"/>
<proteinExistence type="predicted"/>
<evidence type="ECO:0000313" key="6">
    <source>
        <dbReference type="EMBL" id="SHG78719.1"/>
    </source>
</evidence>
<feature type="domain" description="DUF1232" evidence="5">
    <location>
        <begin position="45"/>
        <end position="80"/>
    </location>
</feature>
<evidence type="ECO:0000256" key="3">
    <source>
        <dbReference type="ARBA" id="ARBA00022989"/>
    </source>
</evidence>
<dbReference type="RefSeq" id="WP_073090848.1">
    <property type="nucleotide sequence ID" value="NZ_FQWY01000012.1"/>
</dbReference>
<gene>
    <name evidence="6" type="ORF">SAMN02745221_00973</name>
</gene>
<dbReference type="OrthoDB" id="9800202at2"/>
<organism evidence="6 7">
    <name type="scientific">Thermosyntropha lipolytica DSM 11003</name>
    <dbReference type="NCBI Taxonomy" id="1123382"/>
    <lineage>
        <taxon>Bacteria</taxon>
        <taxon>Bacillati</taxon>
        <taxon>Bacillota</taxon>
        <taxon>Clostridia</taxon>
        <taxon>Eubacteriales</taxon>
        <taxon>Syntrophomonadaceae</taxon>
        <taxon>Thermosyntropha</taxon>
    </lineage>
</organism>
<keyword evidence="7" id="KW-1185">Reference proteome</keyword>
<dbReference type="GO" id="GO:0012505">
    <property type="term" value="C:endomembrane system"/>
    <property type="evidence" value="ECO:0007669"/>
    <property type="project" value="UniProtKB-SubCell"/>
</dbReference>
<evidence type="ECO:0000256" key="2">
    <source>
        <dbReference type="ARBA" id="ARBA00022692"/>
    </source>
</evidence>
<keyword evidence="4" id="KW-0472">Membrane</keyword>
<protein>
    <submittedName>
        <fullName evidence="6">Uncharacterized membrane protein YkvA, DUF1232 family</fullName>
    </submittedName>
</protein>
<dbReference type="STRING" id="1123382.SAMN02745221_00973"/>
<dbReference type="InterPro" id="IPR010652">
    <property type="entry name" value="DUF1232"/>
</dbReference>
<dbReference type="EMBL" id="FQWY01000012">
    <property type="protein sequence ID" value="SHG78719.1"/>
    <property type="molecule type" value="Genomic_DNA"/>
</dbReference>
<evidence type="ECO:0000313" key="7">
    <source>
        <dbReference type="Proteomes" id="UP000242329"/>
    </source>
</evidence>
<evidence type="ECO:0000256" key="4">
    <source>
        <dbReference type="ARBA" id="ARBA00023136"/>
    </source>
</evidence>
<evidence type="ECO:0000256" key="1">
    <source>
        <dbReference type="ARBA" id="ARBA00004127"/>
    </source>
</evidence>
<name>A0A1M5MP87_9FIRM</name>
<keyword evidence="3" id="KW-1133">Transmembrane helix</keyword>
<sequence>MDFKADDKKKYDDEDWLKEALLFIPNFMKLMYRLMKDERVPKGDKILLGATVAYVLSPFDFLPDVIPFLGKLDDLLLLALTTKRLMDSVDREVLLSYWDGDQNLLETTEKIINLAIGFIPPGIYRKLIKKAEYTKEGKREEYIDVEYEIK</sequence>
<comment type="subcellular location">
    <subcellularLocation>
        <location evidence="1">Endomembrane system</location>
        <topology evidence="1">Multi-pass membrane protein</topology>
    </subcellularLocation>
</comment>
<keyword evidence="2" id="KW-0812">Transmembrane</keyword>
<dbReference type="Pfam" id="PF06803">
    <property type="entry name" value="DUF1232"/>
    <property type="match status" value="1"/>
</dbReference>
<evidence type="ECO:0000259" key="5">
    <source>
        <dbReference type="Pfam" id="PF06803"/>
    </source>
</evidence>
<dbReference type="Proteomes" id="UP000242329">
    <property type="component" value="Unassembled WGS sequence"/>
</dbReference>
<accession>A0A1M5MP87</accession>